<evidence type="ECO:0000313" key="3">
    <source>
        <dbReference type="Proteomes" id="UP000243342"/>
    </source>
</evidence>
<keyword evidence="3" id="KW-1185">Reference proteome</keyword>
<feature type="region of interest" description="Disordered" evidence="1">
    <location>
        <begin position="12"/>
        <end position="39"/>
    </location>
</feature>
<comment type="caution">
    <text evidence="2">The sequence shown here is derived from an EMBL/GenBank/DDBJ whole genome shotgun (WGS) entry which is preliminary data.</text>
</comment>
<organism evidence="2 3">
    <name type="scientific">Mangrovactinospora gilvigrisea</name>
    <dbReference type="NCBI Taxonomy" id="1428644"/>
    <lineage>
        <taxon>Bacteria</taxon>
        <taxon>Bacillati</taxon>
        <taxon>Actinomycetota</taxon>
        <taxon>Actinomycetes</taxon>
        <taxon>Kitasatosporales</taxon>
        <taxon>Streptomycetaceae</taxon>
        <taxon>Mangrovactinospora</taxon>
    </lineage>
</organism>
<accession>A0A1J7C8E6</accession>
<protein>
    <recommendedName>
        <fullName evidence="4">Enoyl reductase</fullName>
    </recommendedName>
</protein>
<evidence type="ECO:0000313" key="2">
    <source>
        <dbReference type="EMBL" id="OIV35914.1"/>
    </source>
</evidence>
<evidence type="ECO:0008006" key="4">
    <source>
        <dbReference type="Google" id="ProtNLM"/>
    </source>
</evidence>
<name>A0A1J7C8E6_9ACTN</name>
<proteinExistence type="predicted"/>
<dbReference type="AlphaFoldDB" id="A0A1J7C8E6"/>
<dbReference type="Proteomes" id="UP000243342">
    <property type="component" value="Unassembled WGS sequence"/>
</dbReference>
<dbReference type="EMBL" id="MLCF01000126">
    <property type="protein sequence ID" value="OIV35914.1"/>
    <property type="molecule type" value="Genomic_DNA"/>
</dbReference>
<dbReference type="STRING" id="1428644.BIV57_19070"/>
<reference evidence="2 3" key="1">
    <citation type="submission" date="2016-10" db="EMBL/GenBank/DDBJ databases">
        <title>Genome sequence of Streptomyces gilvigriseus MUSC 26.</title>
        <authorList>
            <person name="Lee L.-H."/>
            <person name="Ser H.-L."/>
        </authorList>
    </citation>
    <scope>NUCLEOTIDE SEQUENCE [LARGE SCALE GENOMIC DNA]</scope>
    <source>
        <strain evidence="2 3">MUSC 26</strain>
    </source>
</reference>
<sequence length="342" mass="35492">MAGLGLALPLAGPAQSWASPTGSTLNGQATPSATESGNDVGIQIRYTDQDGGAITSPGNVKSTDSAAAAAPPCWYAPTYTPAQMKASMDQVWSEDSPSEDWKAKSRMKYQTKPGEAGEKDPKAFHMDETGKGYWWTGVPNPDDLADPASLNCTDDPNTPYWVRNGDTPPVPAGRAINPTILAKLAAAHLHIPDTKVSMNPATKSTVNLPTWVWFAKDSIHPVSATATLDAPGITMAATATATPTKVVIDPGTDQATVYPDSGGCPANPDGTIGTAYQPGDAKKTPPCGVTYLHASTSGPYSLRASITWKITTTVAGLDLPDGTFAANPASVPVQEIQTVTSG</sequence>
<evidence type="ECO:0000256" key="1">
    <source>
        <dbReference type="SAM" id="MobiDB-lite"/>
    </source>
</evidence>
<feature type="compositionally biased region" description="Polar residues" evidence="1">
    <location>
        <begin position="16"/>
        <end position="37"/>
    </location>
</feature>
<gene>
    <name evidence="2" type="ORF">BIV57_19070</name>
</gene>